<dbReference type="InterPro" id="IPR000835">
    <property type="entry name" value="HTH_MarR-typ"/>
</dbReference>
<evidence type="ECO:0000259" key="4">
    <source>
        <dbReference type="PROSITE" id="PS50995"/>
    </source>
</evidence>
<sequence>MAEEPVNALSAREHAAVDNLGWSLGMILRAWQEEVDEMLRGMPGSSRGYHVLSAVAHGEPQRQRTLAEQLVIDRTVLTYLIDDLVEAGLVERQPDLQDRRARRIVATERGRRVLAEAENRVSAAEERILSGLAPAERLILRTIAVRAATAIHQARPHMNPCEAVESVLDTVP</sequence>
<evidence type="ECO:0000313" key="6">
    <source>
        <dbReference type="Proteomes" id="UP000249304"/>
    </source>
</evidence>
<evidence type="ECO:0000313" key="5">
    <source>
        <dbReference type="EMBL" id="PZG03049.1"/>
    </source>
</evidence>
<keyword evidence="6" id="KW-1185">Reference proteome</keyword>
<dbReference type="GO" id="GO:0003700">
    <property type="term" value="F:DNA-binding transcription factor activity"/>
    <property type="evidence" value="ECO:0007669"/>
    <property type="project" value="InterPro"/>
</dbReference>
<dbReference type="Gene3D" id="1.10.10.10">
    <property type="entry name" value="Winged helix-like DNA-binding domain superfamily/Winged helix DNA-binding domain"/>
    <property type="match status" value="1"/>
</dbReference>
<dbReference type="GO" id="GO:0003677">
    <property type="term" value="F:DNA binding"/>
    <property type="evidence" value="ECO:0007669"/>
    <property type="project" value="UniProtKB-KW"/>
</dbReference>
<dbReference type="PROSITE" id="PS50995">
    <property type="entry name" value="HTH_MARR_2"/>
    <property type="match status" value="1"/>
</dbReference>
<comment type="caution">
    <text evidence="5">The sequence shown here is derived from an EMBL/GenBank/DDBJ whole genome shotgun (WGS) entry which is preliminary data.</text>
</comment>
<dbReference type="SMART" id="SM00347">
    <property type="entry name" value="HTH_MARR"/>
    <property type="match status" value="1"/>
</dbReference>
<keyword evidence="3" id="KW-0804">Transcription</keyword>
<dbReference type="SUPFAM" id="SSF46785">
    <property type="entry name" value="Winged helix' DNA-binding domain"/>
    <property type="match status" value="1"/>
</dbReference>
<proteinExistence type="predicted"/>
<dbReference type="PRINTS" id="PR00598">
    <property type="entry name" value="HTHMARR"/>
</dbReference>
<dbReference type="GO" id="GO:0006950">
    <property type="term" value="P:response to stress"/>
    <property type="evidence" value="ECO:0007669"/>
    <property type="project" value="TreeGrafter"/>
</dbReference>
<keyword evidence="2" id="KW-0238">DNA-binding</keyword>
<evidence type="ECO:0000256" key="3">
    <source>
        <dbReference type="ARBA" id="ARBA00023163"/>
    </source>
</evidence>
<dbReference type="InterPro" id="IPR039422">
    <property type="entry name" value="MarR/SlyA-like"/>
</dbReference>
<keyword evidence="1" id="KW-0805">Transcription regulation</keyword>
<dbReference type="InterPro" id="IPR036388">
    <property type="entry name" value="WH-like_DNA-bd_sf"/>
</dbReference>
<dbReference type="PANTHER" id="PTHR33164">
    <property type="entry name" value="TRANSCRIPTIONAL REGULATOR, MARR FAMILY"/>
    <property type="match status" value="1"/>
</dbReference>
<dbReference type="PANTHER" id="PTHR33164:SF64">
    <property type="entry name" value="TRANSCRIPTIONAL REGULATOR SLYA"/>
    <property type="match status" value="1"/>
</dbReference>
<evidence type="ECO:0000256" key="1">
    <source>
        <dbReference type="ARBA" id="ARBA00023015"/>
    </source>
</evidence>
<reference evidence="5 6" key="1">
    <citation type="submission" date="2018-01" db="EMBL/GenBank/DDBJ databases">
        <title>Draft genome sequence of Nonomuraea sp. KC333.</title>
        <authorList>
            <person name="Sahin N."/>
            <person name="Saygin H."/>
            <person name="Ay H."/>
        </authorList>
    </citation>
    <scope>NUCLEOTIDE SEQUENCE [LARGE SCALE GENOMIC DNA]</scope>
    <source>
        <strain evidence="5 6">KC333</strain>
    </source>
</reference>
<feature type="domain" description="HTH marR-type" evidence="4">
    <location>
        <begin position="17"/>
        <end position="149"/>
    </location>
</feature>
<dbReference type="RefSeq" id="WP_111185473.1">
    <property type="nucleotide sequence ID" value="NZ_POUD01000465.1"/>
</dbReference>
<name>A0A2W2DGH7_9ACTN</name>
<dbReference type="OrthoDB" id="8635520at2"/>
<dbReference type="Proteomes" id="UP000249304">
    <property type="component" value="Unassembled WGS sequence"/>
</dbReference>
<dbReference type="AlphaFoldDB" id="A0A2W2DGH7"/>
<gene>
    <name evidence="5" type="ORF">C1J01_46760</name>
</gene>
<dbReference type="Pfam" id="PF12802">
    <property type="entry name" value="MarR_2"/>
    <property type="match status" value="1"/>
</dbReference>
<evidence type="ECO:0000256" key="2">
    <source>
        <dbReference type="ARBA" id="ARBA00023125"/>
    </source>
</evidence>
<dbReference type="InterPro" id="IPR036390">
    <property type="entry name" value="WH_DNA-bd_sf"/>
</dbReference>
<organism evidence="5 6">
    <name type="scientific">Nonomuraea aridisoli</name>
    <dbReference type="NCBI Taxonomy" id="2070368"/>
    <lineage>
        <taxon>Bacteria</taxon>
        <taxon>Bacillati</taxon>
        <taxon>Actinomycetota</taxon>
        <taxon>Actinomycetes</taxon>
        <taxon>Streptosporangiales</taxon>
        <taxon>Streptosporangiaceae</taxon>
        <taxon>Nonomuraea</taxon>
    </lineage>
</organism>
<accession>A0A2W2DGH7</accession>
<protein>
    <submittedName>
        <fullName evidence="5">MarR family transcriptional regulator</fullName>
    </submittedName>
</protein>
<dbReference type="EMBL" id="POUD01000465">
    <property type="protein sequence ID" value="PZG03049.1"/>
    <property type="molecule type" value="Genomic_DNA"/>
</dbReference>